<feature type="domain" description="THUMP-like" evidence="1">
    <location>
        <begin position="322"/>
        <end position="393"/>
    </location>
</feature>
<dbReference type="AlphaFoldDB" id="A0A4V3EB33"/>
<dbReference type="OrthoDB" id="9810570at2"/>
<comment type="caution">
    <text evidence="2">The sequence shown here is derived from an EMBL/GenBank/DDBJ whole genome shotgun (WGS) entry which is preliminary data.</text>
</comment>
<dbReference type="RefSeq" id="WP_133764919.1">
    <property type="nucleotide sequence ID" value="NZ_BAAARP010000001.1"/>
</dbReference>
<name>A0A4V3EB33_9MICO</name>
<keyword evidence="3" id="KW-1185">Reference proteome</keyword>
<protein>
    <recommendedName>
        <fullName evidence="1">THUMP-like domain-containing protein</fullName>
    </recommendedName>
</protein>
<evidence type="ECO:0000313" key="3">
    <source>
        <dbReference type="Proteomes" id="UP000295344"/>
    </source>
</evidence>
<dbReference type="Pfam" id="PF18096">
    <property type="entry name" value="Thump_like"/>
    <property type="match status" value="1"/>
</dbReference>
<dbReference type="InterPro" id="IPR029063">
    <property type="entry name" value="SAM-dependent_MTases_sf"/>
</dbReference>
<dbReference type="EMBL" id="SOAM01000001">
    <property type="protein sequence ID" value="TDS80174.1"/>
    <property type="molecule type" value="Genomic_DNA"/>
</dbReference>
<dbReference type="Gene3D" id="3.40.50.150">
    <property type="entry name" value="Vaccinia Virus protein VP39"/>
    <property type="match status" value="1"/>
</dbReference>
<dbReference type="InterPro" id="IPR041497">
    <property type="entry name" value="Thump-like"/>
</dbReference>
<evidence type="ECO:0000259" key="1">
    <source>
        <dbReference type="Pfam" id="PF18096"/>
    </source>
</evidence>
<dbReference type="SUPFAM" id="SSF53335">
    <property type="entry name" value="S-adenosyl-L-methionine-dependent methyltransferases"/>
    <property type="match status" value="1"/>
</dbReference>
<gene>
    <name evidence="2" type="ORF">CLV52_0728</name>
</gene>
<dbReference type="Proteomes" id="UP000295344">
    <property type="component" value="Unassembled WGS sequence"/>
</dbReference>
<sequence>MERSELEALLDPRVLAAIDDEARPETPADVLARSTALRRAGFAPEQAAAVLTQAALRRRARAKFGEFADRMLFTRAGLEQATRLDVAARHAARFRSSGARTVADLGCGIGGDALALAAVGLRVLAVERDEVTAVLAQYNLAPFPEAEVVVDDAERVGLGAADAAWIDPARRTPGHADTKRVGAADYSPSLDFADRVAARLPTGVKLSPAHDRSAIPDGAEAQWVSDRGEVVELVLWRGGLERDGVRRAALVTGPGGTAELTASEDAEDEPVGPLGEHVYEPDGAVIRARLIGDVARTTGTRPLGPGIAYLTGDDFSPSPFLTAFTVDAVLPFDARRIRTELRARGVGRLEIKKRGVDLDPAAFRRELALRGDEDAVLIVTRTADRRVALLCHR</sequence>
<proteinExistence type="predicted"/>
<reference evidence="2 3" key="1">
    <citation type="submission" date="2019-03" db="EMBL/GenBank/DDBJ databases">
        <title>Genomic Encyclopedia of Archaeal and Bacterial Type Strains, Phase II (KMG-II): from individual species to whole genera.</title>
        <authorList>
            <person name="Goeker M."/>
        </authorList>
    </citation>
    <scope>NUCLEOTIDE SEQUENCE [LARGE SCALE GENOMIC DNA]</scope>
    <source>
        <strain evidence="2 3">DSM 24782</strain>
    </source>
</reference>
<evidence type="ECO:0000313" key="2">
    <source>
        <dbReference type="EMBL" id="TDS80174.1"/>
    </source>
</evidence>
<accession>A0A4V3EB33</accession>
<organism evidence="2 3">
    <name type="scientific">Amnibacterium kyonggiense</name>
    <dbReference type="NCBI Taxonomy" id="595671"/>
    <lineage>
        <taxon>Bacteria</taxon>
        <taxon>Bacillati</taxon>
        <taxon>Actinomycetota</taxon>
        <taxon>Actinomycetes</taxon>
        <taxon>Micrococcales</taxon>
        <taxon>Microbacteriaceae</taxon>
        <taxon>Amnibacterium</taxon>
    </lineage>
</organism>
<dbReference type="CDD" id="cd02440">
    <property type="entry name" value="AdoMet_MTases"/>
    <property type="match status" value="1"/>
</dbReference>